<proteinExistence type="predicted"/>
<accession>A0ABY8SVT4</accession>
<dbReference type="Proteomes" id="UP001240697">
    <property type="component" value="Chromosome"/>
</dbReference>
<reference evidence="1 2" key="1">
    <citation type="submission" date="2023-05" db="EMBL/GenBank/DDBJ databases">
        <authorList>
            <person name="Yin Y."/>
            <person name="Lu Z."/>
        </authorList>
    </citation>
    <scope>NUCLEOTIDE SEQUENCE [LARGE SCALE GENOMIC DNA]</scope>
    <source>
        <strain evidence="1 2">ZM22</strain>
    </source>
</reference>
<evidence type="ECO:0000313" key="1">
    <source>
        <dbReference type="EMBL" id="WHS67137.1"/>
    </source>
</evidence>
<dbReference type="RefSeq" id="WP_283488184.1">
    <property type="nucleotide sequence ID" value="NZ_CP125947.1"/>
</dbReference>
<sequence length="147" mass="16741">MNQAQQPEALYLARELEIGSFSPNILQNEQGLRNKSAAELRRLHARVQELELRCCSKPIPWPEDAKDVRDFFNCDFISAQFAAEDQSPCDEDRYLISAHDFLSAVNWWSDFPHMRIPEQEGLERDHADEDAAIAAGKVQAAVQGRVE</sequence>
<organism evidence="1 2">
    <name type="scientific">Comamonas resistens</name>
    <dbReference type="NCBI Taxonomy" id="3046670"/>
    <lineage>
        <taxon>Bacteria</taxon>
        <taxon>Pseudomonadati</taxon>
        <taxon>Pseudomonadota</taxon>
        <taxon>Betaproteobacteria</taxon>
        <taxon>Burkholderiales</taxon>
        <taxon>Comamonadaceae</taxon>
        <taxon>Comamonas</taxon>
    </lineage>
</organism>
<protein>
    <submittedName>
        <fullName evidence="1">Uncharacterized protein</fullName>
    </submittedName>
</protein>
<gene>
    <name evidence="1" type="ORF">QMY55_08475</name>
</gene>
<keyword evidence="2" id="KW-1185">Reference proteome</keyword>
<name>A0ABY8SVT4_9BURK</name>
<dbReference type="EMBL" id="CP125947">
    <property type="protein sequence ID" value="WHS67137.1"/>
    <property type="molecule type" value="Genomic_DNA"/>
</dbReference>
<evidence type="ECO:0000313" key="2">
    <source>
        <dbReference type="Proteomes" id="UP001240697"/>
    </source>
</evidence>